<sequence>MEYSIDKALEILERTPKILKSYLENLSDEWIFCNEGDETWSAFDIVGHLIHGEKTDWIPRLKIVLNDSENKTFEPYDRFAQFEESKGKSARQLLEEFSNLRQQNIKFLKSINISEADFNEKAFHPSLGEVTLKNLLATWVTHDLGHIAQISRVMAKQYKDEVGPWIEYISILNK</sequence>
<dbReference type="Pfam" id="PF12867">
    <property type="entry name" value="DinB_2"/>
    <property type="match status" value="1"/>
</dbReference>
<evidence type="ECO:0000259" key="1">
    <source>
        <dbReference type="Pfam" id="PF12867"/>
    </source>
</evidence>
<dbReference type="InterPro" id="IPR024775">
    <property type="entry name" value="DinB-like"/>
</dbReference>
<organism evidence="2">
    <name type="scientific">Pontimicrobium sp. SW4</name>
    <dbReference type="NCBI Taxonomy" id="3153519"/>
    <lineage>
        <taxon>Bacteria</taxon>
        <taxon>Pseudomonadati</taxon>
        <taxon>Bacteroidota</taxon>
        <taxon>Flavobacteriia</taxon>
        <taxon>Flavobacteriales</taxon>
        <taxon>Flavobacteriaceae</taxon>
        <taxon>Pontimicrobium</taxon>
    </lineage>
</organism>
<dbReference type="SUPFAM" id="SSF109854">
    <property type="entry name" value="DinB/YfiT-like putative metalloenzymes"/>
    <property type="match status" value="1"/>
</dbReference>
<accession>A0AAU7BT87</accession>
<feature type="domain" description="DinB-like" evidence="1">
    <location>
        <begin position="12"/>
        <end position="150"/>
    </location>
</feature>
<gene>
    <name evidence="2" type="ORF">ABGB03_01585</name>
</gene>
<dbReference type="RefSeq" id="WP_347924275.1">
    <property type="nucleotide sequence ID" value="NZ_CP157199.1"/>
</dbReference>
<evidence type="ECO:0000313" key="2">
    <source>
        <dbReference type="EMBL" id="XBG61610.1"/>
    </source>
</evidence>
<name>A0AAU7BT87_9FLAO</name>
<reference evidence="2" key="1">
    <citation type="submission" date="2024-05" db="EMBL/GenBank/DDBJ databases">
        <title>Pontimicrobium maritimus sp. nov., isolated form sea water.</title>
        <authorList>
            <person name="Muhammad N."/>
            <person name="Vuong T.Q."/>
            <person name="Han H.L."/>
            <person name="Kim S.-G."/>
        </authorList>
    </citation>
    <scope>NUCLEOTIDE SEQUENCE</scope>
    <source>
        <strain evidence="2">SW4</strain>
    </source>
</reference>
<dbReference type="Gene3D" id="1.20.120.450">
    <property type="entry name" value="dinb family like domain"/>
    <property type="match status" value="1"/>
</dbReference>
<protein>
    <submittedName>
        <fullName evidence="2">DinB family protein</fullName>
    </submittedName>
</protein>
<dbReference type="EMBL" id="CP157199">
    <property type="protein sequence ID" value="XBG61610.1"/>
    <property type="molecule type" value="Genomic_DNA"/>
</dbReference>
<dbReference type="InterPro" id="IPR034660">
    <property type="entry name" value="DinB/YfiT-like"/>
</dbReference>
<dbReference type="AlphaFoldDB" id="A0AAU7BT87"/>
<proteinExistence type="predicted"/>